<organism evidence="11 12">
    <name type="scientific">Stylosanthes scabra</name>
    <dbReference type="NCBI Taxonomy" id="79078"/>
    <lineage>
        <taxon>Eukaryota</taxon>
        <taxon>Viridiplantae</taxon>
        <taxon>Streptophyta</taxon>
        <taxon>Embryophyta</taxon>
        <taxon>Tracheophyta</taxon>
        <taxon>Spermatophyta</taxon>
        <taxon>Magnoliopsida</taxon>
        <taxon>eudicotyledons</taxon>
        <taxon>Gunneridae</taxon>
        <taxon>Pentapetalae</taxon>
        <taxon>rosids</taxon>
        <taxon>fabids</taxon>
        <taxon>Fabales</taxon>
        <taxon>Fabaceae</taxon>
        <taxon>Papilionoideae</taxon>
        <taxon>50 kb inversion clade</taxon>
        <taxon>dalbergioids sensu lato</taxon>
        <taxon>Dalbergieae</taxon>
        <taxon>Pterocarpus clade</taxon>
        <taxon>Stylosanthes</taxon>
    </lineage>
</organism>
<evidence type="ECO:0000256" key="3">
    <source>
        <dbReference type="ARBA" id="ARBA00022475"/>
    </source>
</evidence>
<dbReference type="SUPFAM" id="SSF52058">
    <property type="entry name" value="L domain-like"/>
    <property type="match status" value="1"/>
</dbReference>
<keyword evidence="4" id="KW-0433">Leucine-rich repeat</keyword>
<name>A0ABU6SIU1_9FABA</name>
<evidence type="ECO:0000256" key="4">
    <source>
        <dbReference type="ARBA" id="ARBA00022614"/>
    </source>
</evidence>
<dbReference type="Pfam" id="PF13855">
    <property type="entry name" value="LRR_8"/>
    <property type="match status" value="1"/>
</dbReference>
<dbReference type="EMBL" id="JASCZI010060766">
    <property type="protein sequence ID" value="MED6135868.1"/>
    <property type="molecule type" value="Genomic_DNA"/>
</dbReference>
<dbReference type="Pfam" id="PF00560">
    <property type="entry name" value="LRR_1"/>
    <property type="match status" value="5"/>
</dbReference>
<dbReference type="PANTHER" id="PTHR27004:SF428">
    <property type="entry name" value="OS01G0160600 PROTEIN"/>
    <property type="match status" value="1"/>
</dbReference>
<dbReference type="Gene3D" id="3.80.10.10">
    <property type="entry name" value="Ribonuclease Inhibitor"/>
    <property type="match status" value="1"/>
</dbReference>
<sequence>MTFTTLDLSFNLLADDNISFICNATSLEIVNLSHNKFRGTIPHCLANLSFLDVLDLQKNRLHGTLPSIFPKYITTLNLYGNRLEGHLPKSLSNCTSLVDLNLGGNQIEDTFPHWLQTLQDLEILVLRSNKLYGSIISLKMKDMFPNLIIFDMSSNNFSGQLPIVYIKSFQAMKSVVEAEGQSSDYYIGREDGFLVIGNIVVEEYDDSVTETMKGLRSNFEKIPKVFVSIDLSSNRFEGEIPNDFGELIALISLNLSHNSLIGPIPHSLGNLTNIESLDLASNMLIGEIPPELTNLNFLASLNLSNNHLEGSIPRGNQLDTFSNDSYEGNMGLCGFPLTIQCNNIVPLQQYLSSESEDKFGFGWKPVAIGYACGTVLGIGLGCCVFGLEKPQWLVIIFDGEREPLGNLRLPKAFDGQRSYSGCFACWSGYMFRAAELAGVIRLKIPCTLLVRTAGLLFRVWAPDAYFGGTTRNSLDGGNLE</sequence>
<evidence type="ECO:0000256" key="7">
    <source>
        <dbReference type="ARBA" id="ARBA00022989"/>
    </source>
</evidence>
<keyword evidence="6" id="KW-0677">Repeat</keyword>
<keyword evidence="9" id="KW-0675">Receptor</keyword>
<evidence type="ECO:0000256" key="9">
    <source>
        <dbReference type="ARBA" id="ARBA00023170"/>
    </source>
</evidence>
<evidence type="ECO:0000256" key="5">
    <source>
        <dbReference type="ARBA" id="ARBA00022692"/>
    </source>
</evidence>
<evidence type="ECO:0000313" key="12">
    <source>
        <dbReference type="Proteomes" id="UP001341840"/>
    </source>
</evidence>
<dbReference type="InterPro" id="IPR001611">
    <property type="entry name" value="Leu-rich_rpt"/>
</dbReference>
<evidence type="ECO:0000256" key="1">
    <source>
        <dbReference type="ARBA" id="ARBA00004251"/>
    </source>
</evidence>
<evidence type="ECO:0000313" key="11">
    <source>
        <dbReference type="EMBL" id="MED6135868.1"/>
    </source>
</evidence>
<evidence type="ECO:0000256" key="6">
    <source>
        <dbReference type="ARBA" id="ARBA00022737"/>
    </source>
</evidence>
<proteinExistence type="inferred from homology"/>
<keyword evidence="8" id="KW-0472">Membrane</keyword>
<comment type="caution">
    <text evidence="11">The sequence shown here is derived from an EMBL/GenBank/DDBJ whole genome shotgun (WGS) entry which is preliminary data.</text>
</comment>
<keyword evidence="12" id="KW-1185">Reference proteome</keyword>
<dbReference type="PANTHER" id="PTHR27004">
    <property type="entry name" value="RECEPTOR-LIKE PROTEIN 12 ISOFORM X1"/>
    <property type="match status" value="1"/>
</dbReference>
<evidence type="ECO:0000256" key="10">
    <source>
        <dbReference type="ARBA" id="ARBA00023180"/>
    </source>
</evidence>
<evidence type="ECO:0000256" key="2">
    <source>
        <dbReference type="ARBA" id="ARBA00009592"/>
    </source>
</evidence>
<dbReference type="Proteomes" id="UP001341840">
    <property type="component" value="Unassembled WGS sequence"/>
</dbReference>
<keyword evidence="5" id="KW-0812">Transmembrane</keyword>
<keyword evidence="3" id="KW-1003">Cell membrane</keyword>
<keyword evidence="7" id="KW-1133">Transmembrane helix</keyword>
<dbReference type="InterPro" id="IPR032675">
    <property type="entry name" value="LRR_dom_sf"/>
</dbReference>
<gene>
    <name evidence="11" type="ORF">PIB30_050692</name>
</gene>
<reference evidence="11 12" key="1">
    <citation type="journal article" date="2023" name="Plants (Basel)">
        <title>Bridging the Gap: Combining Genomics and Transcriptomics Approaches to Understand Stylosanthes scabra, an Orphan Legume from the Brazilian Caatinga.</title>
        <authorList>
            <person name="Ferreira-Neto J.R.C."/>
            <person name="da Silva M.D."/>
            <person name="Binneck E."/>
            <person name="de Melo N.F."/>
            <person name="da Silva R.H."/>
            <person name="de Melo A.L.T.M."/>
            <person name="Pandolfi V."/>
            <person name="Bustamante F.O."/>
            <person name="Brasileiro-Vidal A.C."/>
            <person name="Benko-Iseppon A.M."/>
        </authorList>
    </citation>
    <scope>NUCLEOTIDE SEQUENCE [LARGE SCALE GENOMIC DNA]</scope>
    <source>
        <tissue evidence="11">Leaves</tissue>
    </source>
</reference>
<comment type="subcellular location">
    <subcellularLocation>
        <location evidence="1">Cell membrane</location>
        <topology evidence="1">Single-pass type I membrane protein</topology>
    </subcellularLocation>
</comment>
<evidence type="ECO:0000256" key="8">
    <source>
        <dbReference type="ARBA" id="ARBA00023136"/>
    </source>
</evidence>
<comment type="similarity">
    <text evidence="2">Belongs to the RLP family.</text>
</comment>
<keyword evidence="10" id="KW-0325">Glycoprotein</keyword>
<protein>
    <submittedName>
        <fullName evidence="11">Uncharacterized protein</fullName>
    </submittedName>
</protein>
<accession>A0ABU6SIU1</accession>